<feature type="repeat" description="TPR" evidence="1">
    <location>
        <begin position="381"/>
        <end position="414"/>
    </location>
</feature>
<dbReference type="InterPro" id="IPR036770">
    <property type="entry name" value="Ankyrin_rpt-contain_sf"/>
</dbReference>
<dbReference type="SUPFAM" id="SSF48452">
    <property type="entry name" value="TPR-like"/>
    <property type="match status" value="1"/>
</dbReference>
<reference evidence="2" key="2">
    <citation type="submission" date="2023-06" db="EMBL/GenBank/DDBJ databases">
        <authorList>
            <consortium name="Lawrence Berkeley National Laboratory"/>
            <person name="Mondo S.J."/>
            <person name="Hensen N."/>
            <person name="Bonometti L."/>
            <person name="Westerberg I."/>
            <person name="Brannstrom I.O."/>
            <person name="Guillou S."/>
            <person name="Cros-Aarteil S."/>
            <person name="Calhoun S."/>
            <person name="Haridas S."/>
            <person name="Kuo A."/>
            <person name="Pangilinan J."/>
            <person name="Riley R."/>
            <person name="Labutti K."/>
            <person name="Andreopoulos B."/>
            <person name="Lipzen A."/>
            <person name="Chen C."/>
            <person name="Yanf M."/>
            <person name="Daum C."/>
            <person name="Ng V."/>
            <person name="Clum A."/>
            <person name="Steindorff A."/>
            <person name="Ohm R."/>
            <person name="Martin F."/>
            <person name="Silar P."/>
            <person name="Natvig D."/>
            <person name="Lalanne C."/>
            <person name="Gautier V."/>
            <person name="Ament-Velasquez S.L."/>
            <person name="Kruys A."/>
            <person name="Hutchinson M.I."/>
            <person name="Powell A.J."/>
            <person name="Barry K."/>
            <person name="Miller A.N."/>
            <person name="Grigoriev I.V."/>
            <person name="Debuchy R."/>
            <person name="Gladieux P."/>
            <person name="Thoren M.H."/>
            <person name="Johannesson H."/>
        </authorList>
    </citation>
    <scope>NUCLEOTIDE SEQUENCE</scope>
    <source>
        <strain evidence="2">CBS 626.80</strain>
    </source>
</reference>
<proteinExistence type="predicted"/>
<dbReference type="InterPro" id="IPR019734">
    <property type="entry name" value="TPR_rpt"/>
</dbReference>
<organism evidence="2 3">
    <name type="scientific">Pseudoneurospora amorphoporcata</name>
    <dbReference type="NCBI Taxonomy" id="241081"/>
    <lineage>
        <taxon>Eukaryota</taxon>
        <taxon>Fungi</taxon>
        <taxon>Dikarya</taxon>
        <taxon>Ascomycota</taxon>
        <taxon>Pezizomycotina</taxon>
        <taxon>Sordariomycetes</taxon>
        <taxon>Sordariomycetidae</taxon>
        <taxon>Sordariales</taxon>
        <taxon>Sordariaceae</taxon>
        <taxon>Pseudoneurospora</taxon>
    </lineage>
</organism>
<sequence>MSTDKLNDAGHDAQHLDVSRAVLTHIITGTIAATKVSEGVAEHARSIISNTGLTIQPKRDTFSIREWLDNVLLQTKDNSPESQASWQLVHVALGVAVLRHKARQNQPVDGADLEFVWGLVRDAVTDPVLAPLLPGASRSAQGFLSVPLCSLIKDNRIDELWRLHVWLPDGHRGNPDFALHLHQPFAQSWILAGEGLDHQYAVTDPEAKGALGTPYAQYRIAWSGTGKSHGTAYVPHQSYSIVENTGKIVHIKQVETALHTRDMSYTVGAGVVHRTEVPAETLHATLFYFDSSRGFIQDAPVLGPPEGESYKQYRDVGSQPPSSLANMVEAVRSFERLMEEGQRYHRSTNLEMALRNYNSALALCASGVAFSAIPNGDRYKQLVLVKLGSIYRRFGKYEQAKDILEQAMAMAASSELRMEASGELGVCYRHMDLLDDAKRALQVQYETAKESQAERHACRSTGNLGMVNYQLSQQRQDESLLELATNQLLERVERSRQFKDTIDSQDLDATTREHWLKDAITWETIGLSRLSLCYAAQGNTNKAVQSAFEALTLARTFEDLVVVAMGRFFYGRALLLDGQRDAALQQFNSHDGSTPALALCREPSHEHRQYLRELVDAGADMSVTDGDGYNALDYATFAKDAEAQEIVLEGLRRAGGVDDPDTLRFLHKESKLRRGYRELFQERLRPVLLAGGGDPDRSISELRRVYAESLAEDLDKRDLFDVLKFVPYSDFLAFGRLPRSSDGLAQEFQVSKSPGNNGDPQSSADYLIFFSYRWINKDPDANTPDDRNHTQYRRMIAATEEFLKMHPHVNRDRLGVWVDFVCVDQDEPMSGVSALPMIIAQCNAVISLSDDQINERAWCSVELMMIQTLKRSYKVHLWYEQVLDDRTDGIRNCILREGPMDLEIVMADKQLTYETDRPKVLFLERQSKFLP</sequence>
<protein>
    <recommendedName>
        <fullName evidence="4">Heterokaryon incompatibility domain-containing protein</fullName>
    </recommendedName>
</protein>
<dbReference type="EMBL" id="MU859124">
    <property type="protein sequence ID" value="KAK3952406.1"/>
    <property type="molecule type" value="Genomic_DNA"/>
</dbReference>
<dbReference type="SMART" id="SM00028">
    <property type="entry name" value="TPR"/>
    <property type="match status" value="2"/>
</dbReference>
<reference evidence="2" key="1">
    <citation type="journal article" date="2023" name="Mol. Phylogenet. Evol.">
        <title>Genome-scale phylogeny and comparative genomics of the fungal order Sordariales.</title>
        <authorList>
            <person name="Hensen N."/>
            <person name="Bonometti L."/>
            <person name="Westerberg I."/>
            <person name="Brannstrom I.O."/>
            <person name="Guillou S."/>
            <person name="Cros-Aarteil S."/>
            <person name="Calhoun S."/>
            <person name="Haridas S."/>
            <person name="Kuo A."/>
            <person name="Mondo S."/>
            <person name="Pangilinan J."/>
            <person name="Riley R."/>
            <person name="LaButti K."/>
            <person name="Andreopoulos B."/>
            <person name="Lipzen A."/>
            <person name="Chen C."/>
            <person name="Yan M."/>
            <person name="Daum C."/>
            <person name="Ng V."/>
            <person name="Clum A."/>
            <person name="Steindorff A."/>
            <person name="Ohm R.A."/>
            <person name="Martin F."/>
            <person name="Silar P."/>
            <person name="Natvig D.O."/>
            <person name="Lalanne C."/>
            <person name="Gautier V."/>
            <person name="Ament-Velasquez S.L."/>
            <person name="Kruys A."/>
            <person name="Hutchinson M.I."/>
            <person name="Powell A.J."/>
            <person name="Barry K."/>
            <person name="Miller A.N."/>
            <person name="Grigoriev I.V."/>
            <person name="Debuchy R."/>
            <person name="Gladieux P."/>
            <person name="Hiltunen Thoren M."/>
            <person name="Johannesson H."/>
        </authorList>
    </citation>
    <scope>NUCLEOTIDE SEQUENCE</scope>
    <source>
        <strain evidence="2">CBS 626.80</strain>
    </source>
</reference>
<dbReference type="Gene3D" id="1.25.40.20">
    <property type="entry name" value="Ankyrin repeat-containing domain"/>
    <property type="match status" value="1"/>
</dbReference>
<dbReference type="PROSITE" id="PS50005">
    <property type="entry name" value="TPR"/>
    <property type="match status" value="1"/>
</dbReference>
<accession>A0AAN6NWQ7</accession>
<dbReference type="Gene3D" id="1.25.40.10">
    <property type="entry name" value="Tetratricopeptide repeat domain"/>
    <property type="match status" value="1"/>
</dbReference>
<name>A0AAN6NWQ7_9PEZI</name>
<keyword evidence="1" id="KW-0802">TPR repeat</keyword>
<dbReference type="AlphaFoldDB" id="A0AAN6NWQ7"/>
<evidence type="ECO:0000313" key="2">
    <source>
        <dbReference type="EMBL" id="KAK3952406.1"/>
    </source>
</evidence>
<dbReference type="InterPro" id="IPR011990">
    <property type="entry name" value="TPR-like_helical_dom_sf"/>
</dbReference>
<dbReference type="Proteomes" id="UP001303222">
    <property type="component" value="Unassembled WGS sequence"/>
</dbReference>
<keyword evidence="3" id="KW-1185">Reference proteome</keyword>
<evidence type="ECO:0008006" key="4">
    <source>
        <dbReference type="Google" id="ProtNLM"/>
    </source>
</evidence>
<gene>
    <name evidence="2" type="ORF">QBC32DRAFT_341480</name>
</gene>
<evidence type="ECO:0000256" key="1">
    <source>
        <dbReference type="PROSITE-ProRule" id="PRU00339"/>
    </source>
</evidence>
<comment type="caution">
    <text evidence="2">The sequence shown here is derived from an EMBL/GenBank/DDBJ whole genome shotgun (WGS) entry which is preliminary data.</text>
</comment>
<evidence type="ECO:0000313" key="3">
    <source>
        <dbReference type="Proteomes" id="UP001303222"/>
    </source>
</evidence>